<dbReference type="InterPro" id="IPR001263">
    <property type="entry name" value="PI3K_accessory_dom"/>
</dbReference>
<dbReference type="SUPFAM" id="SSF56112">
    <property type="entry name" value="Protein kinase-like (PK-like)"/>
    <property type="match status" value="1"/>
</dbReference>
<evidence type="ECO:0000256" key="23">
    <source>
        <dbReference type="ARBA" id="ARBA00023136"/>
    </source>
</evidence>
<dbReference type="KEGG" id="gsh:117352191"/>
<evidence type="ECO:0000256" key="12">
    <source>
        <dbReference type="ARBA" id="ARBA00022483"/>
    </source>
</evidence>
<keyword evidence="19" id="KW-0067">ATP-binding</keyword>
<dbReference type="Pfam" id="PF00613">
    <property type="entry name" value="PI3Ka"/>
    <property type="match status" value="1"/>
</dbReference>
<dbReference type="Gene3D" id="3.30.1520.10">
    <property type="entry name" value="Phox-like domain"/>
    <property type="match status" value="1"/>
</dbReference>
<name>A0A6P8P5A6_GEOSA</name>
<dbReference type="EC" id="2.7.1.154" evidence="9"/>
<comment type="catalytic activity">
    <reaction evidence="27">
        <text>a 1,2-diacyl-sn-glycero-3-phospho-(1D-myo-inositol) + ATP = a 1,2-diacyl-sn-glycero-3-phospho-(1D-myo-inositol-3-phosphate) + ADP + H(+)</text>
        <dbReference type="Rhea" id="RHEA:12709"/>
        <dbReference type="ChEBI" id="CHEBI:15378"/>
        <dbReference type="ChEBI" id="CHEBI:30616"/>
        <dbReference type="ChEBI" id="CHEBI:57880"/>
        <dbReference type="ChEBI" id="CHEBI:58088"/>
        <dbReference type="ChEBI" id="CHEBI:456216"/>
        <dbReference type="EC" id="2.7.1.137"/>
    </reaction>
    <physiologicalReaction direction="left-to-right" evidence="27">
        <dbReference type="Rhea" id="RHEA:12710"/>
    </physiologicalReaction>
</comment>
<dbReference type="CTD" id="5286"/>
<dbReference type="GO" id="GO:0006887">
    <property type="term" value="P:exocytosis"/>
    <property type="evidence" value="ECO:0007669"/>
    <property type="project" value="UniProtKB-KW"/>
</dbReference>
<dbReference type="Pfam" id="PF00794">
    <property type="entry name" value="PI3K_rbd"/>
    <property type="match status" value="1"/>
</dbReference>
<organism evidence="38 39">
    <name type="scientific">Geotrypetes seraphini</name>
    <name type="common">Gaboon caecilian</name>
    <name type="synonym">Caecilia seraphini</name>
    <dbReference type="NCBI Taxonomy" id="260995"/>
    <lineage>
        <taxon>Eukaryota</taxon>
        <taxon>Metazoa</taxon>
        <taxon>Chordata</taxon>
        <taxon>Craniata</taxon>
        <taxon>Vertebrata</taxon>
        <taxon>Euteleostomi</taxon>
        <taxon>Amphibia</taxon>
        <taxon>Gymnophiona</taxon>
        <taxon>Geotrypetes</taxon>
    </lineage>
</organism>
<evidence type="ECO:0000313" key="39">
    <source>
        <dbReference type="RefSeq" id="XP_033784352.1"/>
    </source>
</evidence>
<dbReference type="CDD" id="cd08381">
    <property type="entry name" value="C2B_PI3K_class_II"/>
    <property type="match status" value="1"/>
</dbReference>
<evidence type="ECO:0000259" key="37">
    <source>
        <dbReference type="PROSITE" id="PS51547"/>
    </source>
</evidence>
<keyword evidence="21" id="KW-0333">Golgi apparatus</keyword>
<dbReference type="InterPro" id="IPR000341">
    <property type="entry name" value="PI3K_Ras-bd_dom"/>
</dbReference>
<dbReference type="Pfam" id="PF00792">
    <property type="entry name" value="PI3K_C2"/>
    <property type="match status" value="1"/>
</dbReference>
<dbReference type="GO" id="GO:0005794">
    <property type="term" value="C:Golgi apparatus"/>
    <property type="evidence" value="ECO:0007669"/>
    <property type="project" value="UniProtKB-SubCell"/>
</dbReference>
<dbReference type="PROSITE" id="PS50004">
    <property type="entry name" value="C2"/>
    <property type="match status" value="1"/>
</dbReference>
<dbReference type="FunFam" id="2.60.40.150:FF:000036">
    <property type="entry name" value="phosphatidylinositol 4-phosphate 3-kinase C2 domain-containing subunit beta"/>
    <property type="match status" value="1"/>
</dbReference>
<protein>
    <recommendedName>
        <fullName evidence="29">Phosphatidylinositol 4-phosphate 3-kinase C2 domain-containing subunit alpha</fullName>
        <ecNumber evidence="10">2.7.1.137</ecNumber>
        <ecNumber evidence="8">2.7.1.153</ecNumber>
        <ecNumber evidence="9">2.7.1.154</ecNumber>
    </recommendedName>
    <alternativeName>
        <fullName evidence="30">Phosphoinositide 3-kinase-C2-alpha</fullName>
    </alternativeName>
</protein>
<dbReference type="Gene3D" id="1.25.40.70">
    <property type="entry name" value="Phosphatidylinositol 3-kinase, accessory domain (PIK)"/>
    <property type="match status" value="1"/>
</dbReference>
<evidence type="ECO:0000256" key="28">
    <source>
        <dbReference type="ARBA" id="ARBA00029297"/>
    </source>
</evidence>
<evidence type="ECO:0000256" key="26">
    <source>
        <dbReference type="ARBA" id="ARBA00023981"/>
    </source>
</evidence>
<dbReference type="EC" id="2.7.1.153" evidence="8"/>
<dbReference type="FunFam" id="3.10.20.90:FF:000156">
    <property type="entry name" value="Phosphatidylinositol 4-phosphate 3-kinase C2 domain-containing subunit alpha"/>
    <property type="match status" value="1"/>
</dbReference>
<dbReference type="FunCoup" id="A0A6P8P5A6">
    <property type="interactions" value="3569"/>
</dbReference>
<feature type="domain" description="C2 PI3K-type" evidence="37">
    <location>
        <begin position="686"/>
        <end position="845"/>
    </location>
</feature>
<keyword evidence="20" id="KW-0007">Acetylation</keyword>
<dbReference type="PROSITE" id="PS50195">
    <property type="entry name" value="PX"/>
    <property type="match status" value="1"/>
</dbReference>
<evidence type="ECO:0000256" key="4">
    <source>
        <dbReference type="ARBA" id="ARBA00004132"/>
    </source>
</evidence>
<reference evidence="39" key="1">
    <citation type="submission" date="2025-08" db="UniProtKB">
        <authorList>
            <consortium name="RefSeq"/>
        </authorList>
    </citation>
    <scope>IDENTIFICATION</scope>
</reference>
<evidence type="ECO:0000259" key="34">
    <source>
        <dbReference type="PROSITE" id="PS50290"/>
    </source>
</evidence>
<comment type="catalytic activity">
    <reaction evidence="28">
        <text>a 1,2-diacyl-sn-glycero-3-phospho-(1D-myo-inositol 4-phosphate) + ATP = a 1,2-diacyl-sn-glycero-3-phospho-(1D-myo-inositol-3,4-bisphosphate) + ADP + H(+)</text>
        <dbReference type="Rhea" id="RHEA:18373"/>
        <dbReference type="ChEBI" id="CHEBI:15378"/>
        <dbReference type="ChEBI" id="CHEBI:30616"/>
        <dbReference type="ChEBI" id="CHEBI:57658"/>
        <dbReference type="ChEBI" id="CHEBI:58178"/>
        <dbReference type="ChEBI" id="CHEBI:456216"/>
        <dbReference type="EC" id="2.7.1.154"/>
    </reaction>
    <physiologicalReaction direction="left-to-right" evidence="28">
        <dbReference type="Rhea" id="RHEA:18374"/>
    </physiologicalReaction>
</comment>
<dbReference type="InterPro" id="IPR001683">
    <property type="entry name" value="PX_dom"/>
</dbReference>
<dbReference type="GO" id="GO:0048015">
    <property type="term" value="P:phosphatidylinositol-mediated signaling"/>
    <property type="evidence" value="ECO:0007669"/>
    <property type="project" value="TreeGrafter"/>
</dbReference>
<keyword evidence="23" id="KW-0472">Membrane</keyword>
<dbReference type="GO" id="GO:0046934">
    <property type="term" value="F:1-phosphatidylinositol-4,5-bisphosphate 3-kinase activity"/>
    <property type="evidence" value="ECO:0007669"/>
    <property type="project" value="UniProtKB-EC"/>
</dbReference>
<dbReference type="InterPro" id="IPR036871">
    <property type="entry name" value="PX_dom_sf"/>
</dbReference>
<dbReference type="RefSeq" id="XP_033784352.1">
    <property type="nucleotide sequence ID" value="XM_033928461.1"/>
</dbReference>
<dbReference type="Proteomes" id="UP000515159">
    <property type="component" value="Chromosome 19"/>
</dbReference>
<dbReference type="PROSITE" id="PS00916">
    <property type="entry name" value="PI3_4_KINASE_2"/>
    <property type="match status" value="1"/>
</dbReference>
<comment type="cofactor">
    <cofactor evidence="1">
        <name>Ca(2+)</name>
        <dbReference type="ChEBI" id="CHEBI:29108"/>
    </cofactor>
</comment>
<keyword evidence="25" id="KW-0968">Cytoplasmic vesicle</keyword>
<sequence length="1692" mass="189979">MAQISNSNGFKQSTSPSLGASVSKDVDKEEALQMEADALAKLQKERKLVGNQDSLDFLNNARQRAPAYGKQDHDLMVFPESDAQKRAEDKLRSIDVEKLTQAELEKLLLEDSFETKAVSKLPSLPANPSVSTQYYLPPPLSGGQWTSGFCGPLPSTLPPVCSTSYNKQSDPFHNGFDLGRSPYQAREPIYLSLPGQSPYISYPLTPFQLRGSLPLYAPAVTPGMAKLFDKIASTSEFLKNGKPSTQMELPTSKTVVSATHMSQNASDISKFDWLDLDPLSKPKVDTVETPCAEDSRKITPDVVAEDPWDAVLLEETPREACLERKTNKSPSGATVTRSQSLNIHSSHSPLAKSHGQSSQEDNGTSSLPAGGTILQEIEGQDEEVAAFCQQVTKLRNKFPASHCATNPGFVLSPVMLQRNISGENASVKVSIEIEGFQQPVTFTCDVSSPVELMIMQALCWVHDDLNQVDIESYILKVCGQEEVLQNKHCLGSHEYIQVCRKWDTEIKLQLLSHSTICRDLARTATDDETPTDLKKYLYHIEKPFREPVSRCGLEELLEAYHDEVDVCLKNESHRTVDLIIKNVRKICSTLDSVETPAITEAVKKLKRAVNLPRSKSAEVSSKSVDGVTKTSVDSSLQLESPVQESVALLTAAIYDLIRLHFHSFNNSSSILGTPSSNRSSKEAHTASEHLQFTLFAAHGIPTGWVSTFEKYYFICSLMHNGRDLFKPVQSKKVGTYKSFFFLIKWDELIIFPIQISQLPLESILHLSLYGILNQSSGSSPDTNKQRKGPELLGQVSLPLFDFKRLLTCGTQLLSLWTSFPTSSASGTVNRRGNQMERIVLQVDFPSPATDIVYTAPPSANNPAQHSLETLGKHKKTRLFSILAKDSICGLLKEDKTFLWEMRYYCHEDKNSLPKVLASAPNWDWVSLSEIYSLVHQWPPLSPVNALELLDSRFADQEVRSVAVTWIEGALSDDELADFLPQFVQALKYEIYLDSSLVRFLLTRALGNIRIAHYLYWLLKDSLNDPNYGVRYEHILGALLSLIGRGLREELEKQSRLVQLLGVVAEKVRHAGGSARQVVLQEGMERVQSFFLKNKCRLPLSPSLVAKELNIKACSFFSSNAVPLKVVMVNADPLGEEINTMFKVGEDLRQDMLALQMIKIMDKIWLQEGLDLRMVLFKCLSTGKDRGMVELVPSSDTLRKIQVEYGVTGSFKDKPLAEWLRKYNPSEEDYDKALENFIYSCAGCCVATYVLGICDRHNDNIMLRSTGHMFHIDFGKFLGHAQMFGSFKRDRAPFVLTSDMAYVINGGEKPTSRFQLFVDLCCQAYNLLRKRASLFINLLSLMLSSGLPELNSVQDLKYVLDALQPQTTDAEATIFFTRLIESSLGSMATKFNFFIHNLAQLRFSGTTNDEPILSFSPKTYSFKQDGRIREASVFTYHKKYNPHKHYIYVVRVLREGQDDSTFVFRTFDEFQELHNKLCILFPLWKLPGFPNRMVLGRTHVKDVAAKRKVELNSYIQSLMDSSPEVAECDLVYTFFHPLFRDDRNDGVDAITKPTEVAPLSPTSGKVGGEVKLSISYRNGTLFIMVMHIKGLVTDDGTDPNPYVKTYLLPDPHKISKRKTKISRKTCNPTFNEMLIYSGYSMETLKQRELQLSVLSAESLRENYSLGGITFSLKDFNLNQETINWHKLTAVPYL</sequence>
<dbReference type="InterPro" id="IPR037705">
    <property type="entry name" value="PI3-kinase_C2-alpha_cat"/>
</dbReference>
<dbReference type="Gene3D" id="2.60.40.150">
    <property type="entry name" value="C2 domain"/>
    <property type="match status" value="2"/>
</dbReference>
<dbReference type="SMART" id="SM00239">
    <property type="entry name" value="C2"/>
    <property type="match status" value="2"/>
</dbReference>
<evidence type="ECO:0000259" key="36">
    <source>
        <dbReference type="PROSITE" id="PS51546"/>
    </source>
</evidence>
<evidence type="ECO:0000256" key="5">
    <source>
        <dbReference type="ARBA" id="ARBA00004236"/>
    </source>
</evidence>
<dbReference type="Gene3D" id="1.10.1070.11">
    <property type="entry name" value="Phosphatidylinositol 3-/4-kinase, catalytic domain"/>
    <property type="match status" value="1"/>
</dbReference>
<dbReference type="FunFam" id="1.10.1070.11:FF:000003">
    <property type="entry name" value="Phosphatidylinositol 4-phosphate 3-kinase C2 domain-containing subunit beta"/>
    <property type="match status" value="1"/>
</dbReference>
<dbReference type="GO" id="GO:0005634">
    <property type="term" value="C:nucleus"/>
    <property type="evidence" value="ECO:0007669"/>
    <property type="project" value="UniProtKB-SubCell"/>
</dbReference>
<evidence type="ECO:0000256" key="15">
    <source>
        <dbReference type="ARBA" id="ARBA00022583"/>
    </source>
</evidence>
<dbReference type="InterPro" id="IPR000008">
    <property type="entry name" value="C2_dom"/>
</dbReference>
<keyword evidence="15" id="KW-0254">Endocytosis</keyword>
<evidence type="ECO:0000256" key="6">
    <source>
        <dbReference type="ARBA" id="ARBA00004601"/>
    </source>
</evidence>
<dbReference type="GO" id="GO:0016303">
    <property type="term" value="F:1-phosphatidylinositol-3-kinase activity"/>
    <property type="evidence" value="ECO:0007669"/>
    <property type="project" value="UniProtKB-EC"/>
</dbReference>
<dbReference type="InParanoid" id="A0A6P8P5A6"/>
<dbReference type="PANTHER" id="PTHR10048">
    <property type="entry name" value="PHOSPHATIDYLINOSITOL KINASE"/>
    <property type="match status" value="1"/>
</dbReference>
<evidence type="ECO:0000256" key="10">
    <source>
        <dbReference type="ARBA" id="ARBA00012073"/>
    </source>
</evidence>
<dbReference type="Pfam" id="PF00787">
    <property type="entry name" value="PX"/>
    <property type="match status" value="1"/>
</dbReference>
<dbReference type="EC" id="2.7.1.137" evidence="10"/>
<dbReference type="SUPFAM" id="SSF48371">
    <property type="entry name" value="ARM repeat"/>
    <property type="match status" value="1"/>
</dbReference>
<evidence type="ECO:0000256" key="21">
    <source>
        <dbReference type="ARBA" id="ARBA00023034"/>
    </source>
</evidence>
<dbReference type="FunFam" id="3.30.1010.10:FF:000001">
    <property type="entry name" value="Phosphatidylinositol 4-phosphate 3-kinase C2 domain-containing subunit beta"/>
    <property type="match status" value="1"/>
</dbReference>
<evidence type="ECO:0000256" key="27">
    <source>
        <dbReference type="ARBA" id="ARBA00023985"/>
    </source>
</evidence>
<dbReference type="CDD" id="cd04012">
    <property type="entry name" value="C2A_PI3K_class_II"/>
    <property type="match status" value="1"/>
</dbReference>
<keyword evidence="11" id="KW-1003">Cell membrane</keyword>
<dbReference type="SMART" id="SM00142">
    <property type="entry name" value="PI3K_C2"/>
    <property type="match status" value="1"/>
</dbReference>
<feature type="region of interest" description="Disordered" evidence="31">
    <location>
        <begin position="1"/>
        <end position="26"/>
    </location>
</feature>
<dbReference type="Pfam" id="PF00454">
    <property type="entry name" value="PI3_PI4_kinase"/>
    <property type="match status" value="1"/>
</dbReference>
<dbReference type="GO" id="GO:0016477">
    <property type="term" value="P:cell migration"/>
    <property type="evidence" value="ECO:0007669"/>
    <property type="project" value="TreeGrafter"/>
</dbReference>
<evidence type="ECO:0000256" key="22">
    <source>
        <dbReference type="ARBA" id="ARBA00023098"/>
    </source>
</evidence>
<dbReference type="SMART" id="SM00146">
    <property type="entry name" value="PI3Kc"/>
    <property type="match status" value="1"/>
</dbReference>
<dbReference type="OrthoDB" id="67688at2759"/>
<comment type="subcellular location">
    <subcellularLocation>
        <location evidence="5">Cell membrane</location>
    </subcellularLocation>
    <subcellularLocation>
        <location evidence="4">Cytoplasmic vesicle</location>
        <location evidence="4">Clathrin-coated vesicle</location>
    </subcellularLocation>
    <subcellularLocation>
        <location evidence="6">Golgi apparatus</location>
        <location evidence="6">trans-Golgi network</location>
    </subcellularLocation>
    <subcellularLocation>
        <location evidence="3">Nucleus</location>
    </subcellularLocation>
</comment>
<dbReference type="SUPFAM" id="SSF64268">
    <property type="entry name" value="PX domain"/>
    <property type="match status" value="1"/>
</dbReference>
<dbReference type="SUPFAM" id="SSF54236">
    <property type="entry name" value="Ubiquitin-like"/>
    <property type="match status" value="1"/>
</dbReference>
<evidence type="ECO:0000259" key="32">
    <source>
        <dbReference type="PROSITE" id="PS50004"/>
    </source>
</evidence>
<feature type="domain" description="PI3K/PI4K catalytic" evidence="34">
    <location>
        <begin position="1109"/>
        <end position="1387"/>
    </location>
</feature>
<comment type="similarity">
    <text evidence="7">Belongs to the PI3/PI4-kinase family. Type III PI4K subfamily.</text>
</comment>
<dbReference type="InterPro" id="IPR000403">
    <property type="entry name" value="PI3/4_kinase_cat_dom"/>
</dbReference>
<feature type="domain" description="PIK helical" evidence="35">
    <location>
        <begin position="864"/>
        <end position="1041"/>
    </location>
</feature>
<evidence type="ECO:0000256" key="24">
    <source>
        <dbReference type="ARBA" id="ARBA00023242"/>
    </source>
</evidence>
<dbReference type="PROSITE" id="PS51547">
    <property type="entry name" value="C2_PI3K"/>
    <property type="match status" value="1"/>
</dbReference>
<proteinExistence type="inferred from homology"/>
<evidence type="ECO:0000256" key="13">
    <source>
        <dbReference type="ARBA" id="ARBA00022490"/>
    </source>
</evidence>
<comment type="catalytic activity">
    <reaction evidence="26">
        <text>a 1,2-diacyl-sn-glycero-3-phospho-(1D-myo-inositol-4,5-bisphosphate) + ATP = a 1,2-diacyl-sn-glycero-3-phospho-(1D-myo-inositol-3,4,5-trisphosphate) + ADP + H(+)</text>
        <dbReference type="Rhea" id="RHEA:21292"/>
        <dbReference type="ChEBI" id="CHEBI:15378"/>
        <dbReference type="ChEBI" id="CHEBI:30616"/>
        <dbReference type="ChEBI" id="CHEBI:57836"/>
        <dbReference type="ChEBI" id="CHEBI:58456"/>
        <dbReference type="ChEBI" id="CHEBI:456216"/>
        <dbReference type="EC" id="2.7.1.153"/>
    </reaction>
    <physiologicalReaction direction="left-to-right" evidence="26">
        <dbReference type="Rhea" id="RHEA:21293"/>
    </physiologicalReaction>
</comment>
<dbReference type="InterPro" id="IPR011009">
    <property type="entry name" value="Kinase-like_dom_sf"/>
</dbReference>
<evidence type="ECO:0000256" key="20">
    <source>
        <dbReference type="ARBA" id="ARBA00022990"/>
    </source>
</evidence>
<dbReference type="GO" id="GO:0005524">
    <property type="term" value="F:ATP binding"/>
    <property type="evidence" value="ECO:0007669"/>
    <property type="project" value="UniProtKB-KW"/>
</dbReference>
<keyword evidence="24" id="KW-0539">Nucleus</keyword>
<keyword evidence="38" id="KW-1185">Reference proteome</keyword>
<dbReference type="InterPro" id="IPR029071">
    <property type="entry name" value="Ubiquitin-like_domsf"/>
</dbReference>
<dbReference type="GeneID" id="117352191"/>
<feature type="domain" description="PX" evidence="33">
    <location>
        <begin position="1425"/>
        <end position="1541"/>
    </location>
</feature>
<dbReference type="GO" id="GO:0006897">
    <property type="term" value="P:endocytosis"/>
    <property type="evidence" value="ECO:0007669"/>
    <property type="project" value="UniProtKB-KW"/>
</dbReference>
<dbReference type="InterPro" id="IPR016024">
    <property type="entry name" value="ARM-type_fold"/>
</dbReference>
<keyword evidence="22" id="KW-0443">Lipid metabolism</keyword>
<dbReference type="Gene3D" id="3.30.1010.10">
    <property type="entry name" value="Phosphatidylinositol 3-kinase Catalytic Subunit, Chain A, domain 4"/>
    <property type="match status" value="1"/>
</dbReference>
<dbReference type="PROSITE" id="PS51546">
    <property type="entry name" value="PI3K_RBD"/>
    <property type="match status" value="1"/>
</dbReference>
<dbReference type="InterPro" id="IPR018936">
    <property type="entry name" value="PI3/4_kinase_CS"/>
</dbReference>
<feature type="domain" description="C2" evidence="32">
    <location>
        <begin position="1565"/>
        <end position="1684"/>
    </location>
</feature>
<evidence type="ECO:0000256" key="2">
    <source>
        <dbReference type="ARBA" id="ARBA00001946"/>
    </source>
</evidence>
<feature type="domain" description="PI3K-RBD" evidence="36">
    <location>
        <begin position="424"/>
        <end position="512"/>
    </location>
</feature>
<dbReference type="PROSITE" id="PS50290">
    <property type="entry name" value="PI3_4_KINASE_3"/>
    <property type="match status" value="1"/>
</dbReference>
<evidence type="ECO:0000256" key="25">
    <source>
        <dbReference type="ARBA" id="ARBA00023329"/>
    </source>
</evidence>
<dbReference type="GO" id="GO:0043491">
    <property type="term" value="P:phosphatidylinositol 3-kinase/protein kinase B signal transduction"/>
    <property type="evidence" value="ECO:0007669"/>
    <property type="project" value="TreeGrafter"/>
</dbReference>
<evidence type="ECO:0000256" key="30">
    <source>
        <dbReference type="ARBA" id="ARBA00079346"/>
    </source>
</evidence>
<dbReference type="Pfam" id="PF00168">
    <property type="entry name" value="C2"/>
    <property type="match status" value="1"/>
</dbReference>
<evidence type="ECO:0000256" key="17">
    <source>
        <dbReference type="ARBA" id="ARBA00022741"/>
    </source>
</evidence>
<dbReference type="GO" id="GO:0035005">
    <property type="term" value="F:1-phosphatidylinositol-4-phosphate 3-kinase activity"/>
    <property type="evidence" value="ECO:0007669"/>
    <property type="project" value="UniProtKB-EC"/>
</dbReference>
<dbReference type="CDD" id="cd05176">
    <property type="entry name" value="PI3Kc_C2_alpha"/>
    <property type="match status" value="1"/>
</dbReference>
<evidence type="ECO:0000256" key="19">
    <source>
        <dbReference type="ARBA" id="ARBA00022840"/>
    </source>
</evidence>
<keyword evidence="17" id="KW-0547">Nucleotide-binding</keyword>
<gene>
    <name evidence="39" type="primary">PIK3C2A</name>
</gene>
<dbReference type="InterPro" id="IPR042133">
    <property type="entry name" value="PX_PI3K_C2_alpha"/>
</dbReference>
<comment type="cofactor">
    <cofactor evidence="2">
        <name>Mg(2+)</name>
        <dbReference type="ChEBI" id="CHEBI:18420"/>
    </cofactor>
</comment>
<dbReference type="InterPro" id="IPR036940">
    <property type="entry name" value="PI3/4_kinase_cat_sf"/>
</dbReference>
<dbReference type="PROSITE" id="PS51545">
    <property type="entry name" value="PIK_HELICAL"/>
    <property type="match status" value="1"/>
</dbReference>
<evidence type="ECO:0000256" key="18">
    <source>
        <dbReference type="ARBA" id="ARBA00022777"/>
    </source>
</evidence>
<feature type="compositionally biased region" description="Polar residues" evidence="31">
    <location>
        <begin position="328"/>
        <end position="367"/>
    </location>
</feature>
<dbReference type="GO" id="GO:0005886">
    <property type="term" value="C:plasma membrane"/>
    <property type="evidence" value="ECO:0007669"/>
    <property type="project" value="UniProtKB-SubCell"/>
</dbReference>
<dbReference type="InterPro" id="IPR035892">
    <property type="entry name" value="C2_domain_sf"/>
</dbReference>
<feature type="region of interest" description="Disordered" evidence="31">
    <location>
        <begin position="319"/>
        <end position="370"/>
    </location>
</feature>
<feature type="compositionally biased region" description="Polar residues" evidence="31">
    <location>
        <begin position="1"/>
        <end position="20"/>
    </location>
</feature>
<dbReference type="InterPro" id="IPR002420">
    <property type="entry name" value="PI3K-type_C2_dom"/>
</dbReference>
<dbReference type="PROSITE" id="PS00915">
    <property type="entry name" value="PI3_4_KINASE_1"/>
    <property type="match status" value="1"/>
</dbReference>
<dbReference type="SMART" id="SM00144">
    <property type="entry name" value="PI3K_rbd"/>
    <property type="match status" value="1"/>
</dbReference>
<dbReference type="InterPro" id="IPR015433">
    <property type="entry name" value="PI3/4_kinase"/>
</dbReference>
<dbReference type="FunFam" id="3.30.1520.10:FF:000006">
    <property type="entry name" value="Phosphatidylinositol 4-phosphate 3-kinase C2 domain-containing subunit alpha"/>
    <property type="match status" value="1"/>
</dbReference>
<evidence type="ECO:0000256" key="1">
    <source>
        <dbReference type="ARBA" id="ARBA00001913"/>
    </source>
</evidence>
<keyword evidence="18" id="KW-0418">Kinase</keyword>
<dbReference type="InterPro" id="IPR042236">
    <property type="entry name" value="PI3K_accessory_sf"/>
</dbReference>
<evidence type="ECO:0000259" key="35">
    <source>
        <dbReference type="PROSITE" id="PS51545"/>
    </source>
</evidence>
<evidence type="ECO:0000256" key="29">
    <source>
        <dbReference type="ARBA" id="ARBA00069404"/>
    </source>
</evidence>
<evidence type="ECO:0000256" key="14">
    <source>
        <dbReference type="ARBA" id="ARBA00022553"/>
    </source>
</evidence>
<dbReference type="Gene3D" id="3.10.20.90">
    <property type="entry name" value="Phosphatidylinositol 3-kinase Catalytic Subunit, Chain A, domain 1"/>
    <property type="match status" value="1"/>
</dbReference>
<dbReference type="SUPFAM" id="SSF49562">
    <property type="entry name" value="C2 domain (Calcium/lipid-binding domain, CaLB)"/>
    <property type="match status" value="2"/>
</dbReference>
<evidence type="ECO:0000256" key="9">
    <source>
        <dbReference type="ARBA" id="ARBA00012013"/>
    </source>
</evidence>
<dbReference type="GO" id="GO:0030136">
    <property type="term" value="C:clathrin-coated vesicle"/>
    <property type="evidence" value="ECO:0007669"/>
    <property type="project" value="UniProtKB-SubCell"/>
</dbReference>
<dbReference type="CDD" id="cd07289">
    <property type="entry name" value="PX_PI3K_C2_alpha"/>
    <property type="match status" value="1"/>
</dbReference>
<dbReference type="FunFam" id="1.25.40.70:FF:000007">
    <property type="entry name" value="phosphatidylinositol 4-phosphate 3-kinase C2 domain-containing subunit alpha"/>
    <property type="match status" value="1"/>
</dbReference>
<evidence type="ECO:0000256" key="11">
    <source>
        <dbReference type="ARBA" id="ARBA00022475"/>
    </source>
</evidence>
<dbReference type="SMART" id="SM00145">
    <property type="entry name" value="PI3Ka"/>
    <property type="match status" value="1"/>
</dbReference>
<dbReference type="SMART" id="SM00312">
    <property type="entry name" value="PX"/>
    <property type="match status" value="1"/>
</dbReference>
<evidence type="ECO:0000256" key="31">
    <source>
        <dbReference type="SAM" id="MobiDB-lite"/>
    </source>
</evidence>
<dbReference type="GO" id="GO:0035091">
    <property type="term" value="F:phosphatidylinositol binding"/>
    <property type="evidence" value="ECO:0007669"/>
    <property type="project" value="InterPro"/>
</dbReference>
<dbReference type="GO" id="GO:0005942">
    <property type="term" value="C:phosphatidylinositol 3-kinase complex"/>
    <property type="evidence" value="ECO:0007669"/>
    <property type="project" value="TreeGrafter"/>
</dbReference>
<keyword evidence="13" id="KW-0963">Cytoplasm</keyword>
<evidence type="ECO:0000256" key="7">
    <source>
        <dbReference type="ARBA" id="ARBA00006209"/>
    </source>
</evidence>
<evidence type="ECO:0000256" key="8">
    <source>
        <dbReference type="ARBA" id="ARBA00012010"/>
    </source>
</evidence>
<keyword evidence="16" id="KW-0808">Transferase</keyword>
<dbReference type="PANTHER" id="PTHR10048:SF28">
    <property type="entry name" value="PHOSPHATIDYLINOSITOL 4-PHOSPHATE 3-KINASE C2 DOMAIN-CONTAINING SUBUNIT ALPHA"/>
    <property type="match status" value="1"/>
</dbReference>
<evidence type="ECO:0000256" key="3">
    <source>
        <dbReference type="ARBA" id="ARBA00004123"/>
    </source>
</evidence>
<keyword evidence="12" id="KW-0268">Exocytosis</keyword>
<evidence type="ECO:0000259" key="33">
    <source>
        <dbReference type="PROSITE" id="PS50195"/>
    </source>
</evidence>
<evidence type="ECO:0000256" key="16">
    <source>
        <dbReference type="ARBA" id="ARBA00022679"/>
    </source>
</evidence>
<dbReference type="FunFam" id="2.60.40.150:FF:000116">
    <property type="entry name" value="Phosphatidylinositol 4-phosphate 3-kinase C2 domain-containing subunit alpha"/>
    <property type="match status" value="1"/>
</dbReference>
<keyword evidence="14" id="KW-0597">Phosphoprotein</keyword>
<evidence type="ECO:0000313" key="38">
    <source>
        <dbReference type="Proteomes" id="UP000515159"/>
    </source>
</evidence>
<accession>A0A6P8P5A6</accession>